<dbReference type="AlphaFoldDB" id="A0AA85JXP6"/>
<reference evidence="3" key="2">
    <citation type="submission" date="2023-11" db="UniProtKB">
        <authorList>
            <consortium name="WormBaseParasite"/>
        </authorList>
    </citation>
    <scope>IDENTIFICATION</scope>
</reference>
<reference evidence="2" key="1">
    <citation type="submission" date="2022-06" db="EMBL/GenBank/DDBJ databases">
        <authorList>
            <person name="Berger JAMES D."/>
            <person name="Berger JAMES D."/>
        </authorList>
    </citation>
    <scope>NUCLEOTIDE SEQUENCE [LARGE SCALE GENOMIC DNA]</scope>
</reference>
<feature type="compositionally biased region" description="Acidic residues" evidence="1">
    <location>
        <begin position="439"/>
        <end position="450"/>
    </location>
</feature>
<evidence type="ECO:0000313" key="3">
    <source>
        <dbReference type="WBParaSite" id="TREG1_64590.1"/>
    </source>
</evidence>
<organism evidence="2 3">
    <name type="scientific">Trichobilharzia regenti</name>
    <name type="common">Nasal bird schistosome</name>
    <dbReference type="NCBI Taxonomy" id="157069"/>
    <lineage>
        <taxon>Eukaryota</taxon>
        <taxon>Metazoa</taxon>
        <taxon>Spiralia</taxon>
        <taxon>Lophotrochozoa</taxon>
        <taxon>Platyhelminthes</taxon>
        <taxon>Trematoda</taxon>
        <taxon>Digenea</taxon>
        <taxon>Strigeidida</taxon>
        <taxon>Schistosomatoidea</taxon>
        <taxon>Schistosomatidae</taxon>
        <taxon>Trichobilharzia</taxon>
    </lineage>
</organism>
<proteinExistence type="predicted"/>
<dbReference type="Proteomes" id="UP000050795">
    <property type="component" value="Unassembled WGS sequence"/>
</dbReference>
<evidence type="ECO:0000313" key="2">
    <source>
        <dbReference type="Proteomes" id="UP000050795"/>
    </source>
</evidence>
<protein>
    <submittedName>
        <fullName evidence="3">Uncharacterized protein</fullName>
    </submittedName>
</protein>
<sequence length="495" mass="54613">MSEISRLKKYVQEIQSFKQHAKNQTVNTGVQTNEDLIPVGGGGRGESVKAAMNKRNGDSELTTINNSLYSNESLLKQIEALHQERTSLRSCLSQQLSSIRKLQQENLALSDLLTNAEQFNRTNLSCATNLTSTPSINYLSSIDGQYESLHCFKGVNNNNMVADERNNNSEVDETLSQMTKSRSNSRGEFRTSNINSPTVSSTNDVAPCKNVKMSELMTMNEIFRRNGQAKPVDSSSKLSEATRKPVPPLRLSASPSPSALVKVADSNQNSSNGNEMTNLHQSENVTSYERVLSTKTPPPPSVTETQNLFNTNKLSAGALQNTYRLNSSEDSNTQSIRIVATTVPHFSVTSKHNTSFIDLHSQSYQLNNGANLSQLSNEETSLNHCPYNSTILKSLQSSTQSTSPSLSHGLYSSNFNNSKVNHTNLHTGIGDDGNHEKVEEENEEYDNDGEEDTEVYNLAAKFLADEQKHSALLEEQIDAHLKDLKEYAATLNGFC</sequence>
<evidence type="ECO:0000256" key="1">
    <source>
        <dbReference type="SAM" id="MobiDB-lite"/>
    </source>
</evidence>
<keyword evidence="2" id="KW-1185">Reference proteome</keyword>
<feature type="region of interest" description="Disordered" evidence="1">
    <location>
        <begin position="177"/>
        <end position="205"/>
    </location>
</feature>
<feature type="region of interest" description="Disordered" evidence="1">
    <location>
        <begin position="428"/>
        <end position="450"/>
    </location>
</feature>
<dbReference type="WBParaSite" id="TREG1_64590.1">
    <property type="protein sequence ID" value="TREG1_64590.1"/>
    <property type="gene ID" value="TREG1_64590"/>
</dbReference>
<feature type="region of interest" description="Disordered" evidence="1">
    <location>
        <begin position="223"/>
        <end position="259"/>
    </location>
</feature>
<feature type="compositionally biased region" description="Polar residues" evidence="1">
    <location>
        <begin position="177"/>
        <end position="204"/>
    </location>
</feature>
<feature type="compositionally biased region" description="Low complexity" evidence="1">
    <location>
        <begin position="249"/>
        <end position="259"/>
    </location>
</feature>
<accession>A0AA85JXP6</accession>
<name>A0AA85JXP6_TRIRE</name>